<name>A0A1S1HKB2_9SPHN</name>
<keyword evidence="3" id="KW-1185">Reference proteome</keyword>
<dbReference type="AlphaFoldDB" id="A0A1S1HKB2"/>
<comment type="caution">
    <text evidence="2">The sequence shown here is derived from an EMBL/GenBank/DDBJ whole genome shotgun (WGS) entry which is preliminary data.</text>
</comment>
<feature type="region of interest" description="Disordered" evidence="1">
    <location>
        <begin position="1"/>
        <end position="39"/>
    </location>
</feature>
<proteinExistence type="predicted"/>
<dbReference type="Proteomes" id="UP000179467">
    <property type="component" value="Unassembled WGS sequence"/>
</dbReference>
<organism evidence="2 3">
    <name type="scientific">Edaphosphingomonas haloaromaticamans</name>
    <dbReference type="NCBI Taxonomy" id="653954"/>
    <lineage>
        <taxon>Bacteria</taxon>
        <taxon>Pseudomonadati</taxon>
        <taxon>Pseudomonadota</taxon>
        <taxon>Alphaproteobacteria</taxon>
        <taxon>Sphingomonadales</taxon>
        <taxon>Rhizorhabdaceae</taxon>
        <taxon>Edaphosphingomonas</taxon>
    </lineage>
</organism>
<accession>A0A1S1HKB2</accession>
<evidence type="ECO:0000313" key="3">
    <source>
        <dbReference type="Proteomes" id="UP000179467"/>
    </source>
</evidence>
<reference evidence="2 3" key="1">
    <citation type="submission" date="2016-09" db="EMBL/GenBank/DDBJ databases">
        <title>Metabolic pathway, cell adaptation mechanisms and a novel monoxygenase revealed through proteogenomic-transcription analysis of a Sphingomonas haloaromaticamans strain degrading the fungicide ortho-phenylphenol.</title>
        <authorList>
            <person name="Perruchon C."/>
            <person name="Papadopoulou E.S."/>
            <person name="Rousidou C."/>
            <person name="Vasileiadis S."/>
            <person name="Tanou G."/>
            <person name="Amoutzias G."/>
            <person name="Molassiotis A."/>
            <person name="Karpouzas D.G."/>
        </authorList>
    </citation>
    <scope>NUCLEOTIDE SEQUENCE [LARGE SCALE GENOMIC DNA]</scope>
    <source>
        <strain evidence="2 3">P3</strain>
    </source>
</reference>
<dbReference type="EMBL" id="MIPT01000001">
    <property type="protein sequence ID" value="OHT21881.1"/>
    <property type="molecule type" value="Genomic_DNA"/>
</dbReference>
<protein>
    <submittedName>
        <fullName evidence="2">Uncharacterized protein</fullName>
    </submittedName>
</protein>
<sequence length="39" mass="4049">MAFHNRAMPAPAGLSLRVPEHGPHEAPAFAGVAEKGVRA</sequence>
<evidence type="ECO:0000313" key="2">
    <source>
        <dbReference type="EMBL" id="OHT21881.1"/>
    </source>
</evidence>
<gene>
    <name evidence="2" type="ORF">BHE75_03893</name>
</gene>
<evidence type="ECO:0000256" key="1">
    <source>
        <dbReference type="SAM" id="MobiDB-lite"/>
    </source>
</evidence>